<dbReference type="PANTHER" id="PTHR23091:SF4">
    <property type="entry name" value="N-TERMINAL AMINO-ACID N(ALPHA)-ACETYLTRANSFERASE NATA"/>
    <property type="match status" value="1"/>
</dbReference>
<dbReference type="GO" id="GO:0008081">
    <property type="term" value="F:phosphoric diester hydrolase activity"/>
    <property type="evidence" value="ECO:0007669"/>
    <property type="project" value="InterPro"/>
</dbReference>
<evidence type="ECO:0000256" key="3">
    <source>
        <dbReference type="ARBA" id="ARBA00025786"/>
    </source>
</evidence>
<evidence type="ECO:0000256" key="2">
    <source>
        <dbReference type="ARBA" id="ARBA00023315"/>
    </source>
</evidence>
<dbReference type="GO" id="GO:1990190">
    <property type="term" value="F:protein-N-terminal-glutamate acetyltransferase activity"/>
    <property type="evidence" value="ECO:0007669"/>
    <property type="project" value="TreeGrafter"/>
</dbReference>
<keyword evidence="8" id="KW-1185">Reference proteome</keyword>
<dbReference type="SUPFAM" id="SSF55729">
    <property type="entry name" value="Acyl-CoA N-acyltransferases (Nat)"/>
    <property type="match status" value="1"/>
</dbReference>
<gene>
    <name evidence="7" type="ORF">PITC_023380</name>
</gene>
<feature type="region of interest" description="Disordered" evidence="4">
    <location>
        <begin position="687"/>
        <end position="711"/>
    </location>
</feature>
<evidence type="ECO:0000313" key="8">
    <source>
        <dbReference type="Proteomes" id="UP000030104"/>
    </source>
</evidence>
<dbReference type="PANTHER" id="PTHR23091">
    <property type="entry name" value="N-TERMINAL ACETYLTRANSFERASE"/>
    <property type="match status" value="1"/>
</dbReference>
<evidence type="ECO:0000256" key="4">
    <source>
        <dbReference type="SAM" id="MobiDB-lite"/>
    </source>
</evidence>
<comment type="similarity">
    <text evidence="3">Belongs to the acetyltransferase family. ARD1 subfamily.</text>
</comment>
<name>A0A0A2LBC0_PENIT</name>
<feature type="compositionally biased region" description="Acidic residues" evidence="4">
    <location>
        <begin position="697"/>
        <end position="707"/>
    </location>
</feature>
<feature type="chain" id="PRO_5002002076" evidence="5">
    <location>
        <begin position="17"/>
        <end position="739"/>
    </location>
</feature>
<keyword evidence="2 7" id="KW-0012">Acyltransferase</keyword>
<evidence type="ECO:0000313" key="7">
    <source>
        <dbReference type="EMBL" id="KGO77214.1"/>
    </source>
</evidence>
<keyword evidence="5" id="KW-0732">Signal</keyword>
<dbReference type="GO" id="GO:0031415">
    <property type="term" value="C:NatA complex"/>
    <property type="evidence" value="ECO:0007669"/>
    <property type="project" value="InterPro"/>
</dbReference>
<keyword evidence="1 7" id="KW-0808">Transferase</keyword>
<dbReference type="InterPro" id="IPR016181">
    <property type="entry name" value="Acyl_CoA_acyltransferase"/>
</dbReference>
<dbReference type="Proteomes" id="UP000030104">
    <property type="component" value="Unassembled WGS sequence"/>
</dbReference>
<dbReference type="Pfam" id="PF26146">
    <property type="entry name" value="PI-PLC_X"/>
    <property type="match status" value="1"/>
</dbReference>
<sequence>MRWSTIILGFLAGAVAQESTTKSSESGKTTTDGPTVVSVTTPVAIPSGTYQDYSTTIILSDGGNSTISSATHNNGTMTASNHTTVTTTSDSLTLLVGGGGTTVIGNYSMNATANATATTTSRATDTPVVNTRPCNNYPEFCARKYSNITMVAAHNSPFVRKNNLASNQALDVTTQLNDGIRTLQFQTHYENGTMYLCHTTCQLLGVGTLEAYLSDVNKWMRKNPYDVVTFVIGNFDYVSPGNFTAPIFNSGLKDLIYTPTKVPMALDDWPTLSEMILRQKRAVFFLDYQANQTAYPWLMDEFSQVWETPFSPTDPTFPCTQQRPPGLSVAAAKDRMYMANHNLNLQLNLGSLSLLIPNTAQLDETNAVNGSGSLGAMAENCTATWGRPPNMLLVDYYNYGNFNGSVFEVAAQMNNVTYNGKCCGKTSGALREVSVTGMSTVLLVAVGVQMVISATSHDPLPTAPQTTSNQTLTKTTPLTTLTLRSHSPQTAKMVDIVPLSSFPSYIDLLPSIQTCNITNLPENYFLKYYLYHALTWPQLSFVAIVRPRNGYKTSSTGAGIAGNVSGEYPKVVGYVLAKMEEEPTDGNPHGHITSLSVMRTHRRLGIAERLMRMSQRAMAESHRAHYVSLHVRMSNIAALRLYRDTLGFEVEKVEDGYYADGEDAYAMRLNLKNMWLDWKAIEKRDADNNKEKNGEGEGNEDEGEEVGELGKKDAEKMIRVKVGRGLGVGDLVEKNESKA</sequence>
<dbReference type="Gene3D" id="3.20.20.190">
    <property type="entry name" value="Phosphatidylinositol (PI) phosphodiesterase"/>
    <property type="match status" value="1"/>
</dbReference>
<proteinExistence type="inferred from homology"/>
<dbReference type="SUPFAM" id="SSF51695">
    <property type="entry name" value="PLC-like phosphodiesterases"/>
    <property type="match status" value="1"/>
</dbReference>
<dbReference type="AlphaFoldDB" id="A0A0A2LBC0"/>
<reference evidence="7 8" key="1">
    <citation type="journal article" date="2015" name="Mol. Plant Microbe Interact.">
        <title>Genome, transcriptome, and functional analyses of Penicillium expansum provide new insights into secondary metabolism and pathogenicity.</title>
        <authorList>
            <person name="Ballester A.R."/>
            <person name="Marcet-Houben M."/>
            <person name="Levin E."/>
            <person name="Sela N."/>
            <person name="Selma-Lazaro C."/>
            <person name="Carmona L."/>
            <person name="Wisniewski M."/>
            <person name="Droby S."/>
            <person name="Gonzalez-Candelas L."/>
            <person name="Gabaldon T."/>
        </authorList>
    </citation>
    <scope>NUCLEOTIDE SEQUENCE [LARGE SCALE GENOMIC DNA]</scope>
    <source>
        <strain evidence="7 8">PHI-1</strain>
    </source>
</reference>
<feature type="signal peptide" evidence="5">
    <location>
        <begin position="1"/>
        <end position="16"/>
    </location>
</feature>
<dbReference type="Gene3D" id="3.40.630.30">
    <property type="match status" value="1"/>
</dbReference>
<evidence type="ECO:0000259" key="6">
    <source>
        <dbReference type="PROSITE" id="PS51186"/>
    </source>
</evidence>
<dbReference type="EMBL" id="JQGA01000214">
    <property type="protein sequence ID" value="KGO77214.1"/>
    <property type="molecule type" value="Genomic_DNA"/>
</dbReference>
<evidence type="ECO:0000256" key="1">
    <source>
        <dbReference type="ARBA" id="ARBA00022679"/>
    </source>
</evidence>
<dbReference type="InterPro" id="IPR017946">
    <property type="entry name" value="PLC-like_Pdiesterase_TIM-brl"/>
</dbReference>
<dbReference type="Pfam" id="PF00583">
    <property type="entry name" value="Acetyltransf_1"/>
    <property type="match status" value="1"/>
</dbReference>
<dbReference type="CDD" id="cd04301">
    <property type="entry name" value="NAT_SF"/>
    <property type="match status" value="1"/>
</dbReference>
<dbReference type="InterPro" id="IPR045047">
    <property type="entry name" value="Ard1-like"/>
</dbReference>
<dbReference type="PROSITE" id="PS51186">
    <property type="entry name" value="GNAT"/>
    <property type="match status" value="1"/>
</dbReference>
<dbReference type="GO" id="GO:0006629">
    <property type="term" value="P:lipid metabolic process"/>
    <property type="evidence" value="ECO:0007669"/>
    <property type="project" value="InterPro"/>
</dbReference>
<dbReference type="STRING" id="40296.A0A0A2LBC0"/>
<dbReference type="GO" id="GO:1990189">
    <property type="term" value="F:protein N-terminal-serine acetyltransferase activity"/>
    <property type="evidence" value="ECO:0007669"/>
    <property type="project" value="TreeGrafter"/>
</dbReference>
<evidence type="ECO:0000256" key="5">
    <source>
        <dbReference type="SAM" id="SignalP"/>
    </source>
</evidence>
<dbReference type="HOGENOM" id="CLU_020225_0_0_1"/>
<dbReference type="OrthoDB" id="7984201at2759"/>
<feature type="domain" description="N-acetyltransferase" evidence="6">
    <location>
        <begin position="515"/>
        <end position="672"/>
    </location>
</feature>
<dbReference type="PhylomeDB" id="A0A0A2LBC0"/>
<organism evidence="7 8">
    <name type="scientific">Penicillium italicum</name>
    <name type="common">Blue mold</name>
    <dbReference type="NCBI Taxonomy" id="40296"/>
    <lineage>
        <taxon>Eukaryota</taxon>
        <taxon>Fungi</taxon>
        <taxon>Dikarya</taxon>
        <taxon>Ascomycota</taxon>
        <taxon>Pezizomycotina</taxon>
        <taxon>Eurotiomycetes</taxon>
        <taxon>Eurotiomycetidae</taxon>
        <taxon>Eurotiales</taxon>
        <taxon>Aspergillaceae</taxon>
        <taxon>Penicillium</taxon>
    </lineage>
</organism>
<comment type="caution">
    <text evidence="7">The sequence shown here is derived from an EMBL/GenBank/DDBJ whole genome shotgun (WGS) entry which is preliminary data.</text>
</comment>
<dbReference type="InterPro" id="IPR000182">
    <property type="entry name" value="GNAT_dom"/>
</dbReference>
<protein>
    <submittedName>
        <fullName evidence="7">Acyl-CoA N-acyltransferase</fullName>
    </submittedName>
</protein>
<accession>A0A0A2LBC0</accession>